<sequence length="412" mass="47326">MEILMPVSAYLHIPFCRRRCYYCDFPISVLGDKVDINQSSSIAEYVEFLCEEIKITPSCHLPLETIFFGGGTPSLLPPPYLEKILLTLDEHFGINSDAEISLEMDPGTFTLEQLSDYKKLGVNRFSLGVQSFDDELLEKCGRFHRYKDIGQAIDFIHQNKIKNFSLDLMSGLPYQNLETWKLSLQQAIRINPTHISCYDLVLEPVTAFGKQYKPGKFPLPNDQDTSQMYTITQQKLTEAGYEHYEISNYAKSGYQCRHNLVYWENKPYYGFGMGAASYTNNQRFTRPKTRKSYYEWINQLKQSGYSIASPNLSKVDILLESLMLGLRLQKGVDLSAITRRFDKNIIETIYKTLIPYCQGGLVYFKNINDDLITDLNDNTWQSIQKIMLSDPDGFLLSNTILASLFEQLDSTV</sequence>
<dbReference type="KEGG" id="cyt:cce_2087"/>
<dbReference type="InterPro" id="IPR013785">
    <property type="entry name" value="Aldolase_TIM"/>
</dbReference>
<dbReference type="GO" id="GO:0004109">
    <property type="term" value="F:coproporphyrinogen oxidase activity"/>
    <property type="evidence" value="ECO:0007669"/>
    <property type="project" value="InterPro"/>
</dbReference>
<evidence type="ECO:0000256" key="7">
    <source>
        <dbReference type="ARBA" id="ARBA00023014"/>
    </source>
</evidence>
<evidence type="ECO:0000256" key="1">
    <source>
        <dbReference type="ARBA" id="ARBA00006100"/>
    </source>
</evidence>
<evidence type="ECO:0000256" key="5">
    <source>
        <dbReference type="ARBA" id="ARBA00022723"/>
    </source>
</evidence>
<evidence type="ECO:0000313" key="11">
    <source>
        <dbReference type="EMBL" id="ACB51437.1"/>
    </source>
</evidence>
<dbReference type="HOGENOM" id="CLU_027579_2_0_3"/>
<comment type="function">
    <text evidence="9">Probably acts as a heme chaperone, transferring heme to an unknown acceptor. Binds one molecule of heme per monomer, possibly covalently. Binds 1 [4Fe-4S] cluster. The cluster is coordinated with 3 cysteines and an exchangeable S-adenosyl-L-methionine.</text>
</comment>
<proteinExistence type="inferred from homology"/>
<dbReference type="PANTHER" id="PTHR13932">
    <property type="entry name" value="COPROPORPHYRINIGEN III OXIDASE"/>
    <property type="match status" value="1"/>
</dbReference>
<accession>B1WNK8</accession>
<dbReference type="GO" id="GO:0046872">
    <property type="term" value="F:metal ion binding"/>
    <property type="evidence" value="ECO:0007669"/>
    <property type="project" value="UniProtKB-UniRule"/>
</dbReference>
<evidence type="ECO:0000256" key="9">
    <source>
        <dbReference type="RuleBase" id="RU364116"/>
    </source>
</evidence>
<dbReference type="GO" id="GO:0006779">
    <property type="term" value="P:porphyrin-containing compound biosynthetic process"/>
    <property type="evidence" value="ECO:0007669"/>
    <property type="project" value="InterPro"/>
</dbReference>
<organism evidence="11 12">
    <name type="scientific">Crocosphaera subtropica (strain ATCC 51142 / BH68)</name>
    <name type="common">Cyanothece sp. (strain ATCC 51142)</name>
    <dbReference type="NCBI Taxonomy" id="43989"/>
    <lineage>
        <taxon>Bacteria</taxon>
        <taxon>Bacillati</taxon>
        <taxon>Cyanobacteriota</taxon>
        <taxon>Cyanophyceae</taxon>
        <taxon>Oscillatoriophycideae</taxon>
        <taxon>Chroococcales</taxon>
        <taxon>Aphanothecaceae</taxon>
        <taxon>Crocosphaera</taxon>
        <taxon>Crocosphaera subtropica</taxon>
    </lineage>
</organism>
<dbReference type="InterPro" id="IPR034505">
    <property type="entry name" value="Coproporphyrinogen-III_oxidase"/>
</dbReference>
<dbReference type="SFLD" id="SFLDS00029">
    <property type="entry name" value="Radical_SAM"/>
    <property type="match status" value="2"/>
</dbReference>
<evidence type="ECO:0000256" key="2">
    <source>
        <dbReference type="ARBA" id="ARBA00017228"/>
    </source>
</evidence>
<dbReference type="AlphaFoldDB" id="B1WNK8"/>
<evidence type="ECO:0000256" key="6">
    <source>
        <dbReference type="ARBA" id="ARBA00023004"/>
    </source>
</evidence>
<dbReference type="PANTHER" id="PTHR13932:SF5">
    <property type="entry name" value="RADICAL S-ADENOSYL METHIONINE DOMAIN-CONTAINING PROTEIN 1, MITOCHONDRIAL"/>
    <property type="match status" value="1"/>
</dbReference>
<dbReference type="InterPro" id="IPR006638">
    <property type="entry name" value="Elp3/MiaA/NifB-like_rSAM"/>
</dbReference>
<dbReference type="SFLD" id="SFLDF00562">
    <property type="entry name" value="HemN-like__clustered_with_heat"/>
    <property type="match status" value="1"/>
</dbReference>
<dbReference type="SFLD" id="SFLDG01065">
    <property type="entry name" value="anaerobic_coproporphyrinogen-I"/>
    <property type="match status" value="2"/>
</dbReference>
<dbReference type="CDD" id="cd01335">
    <property type="entry name" value="Radical_SAM"/>
    <property type="match status" value="1"/>
</dbReference>
<keyword evidence="8 9" id="KW-0143">Chaperone</keyword>
<reference evidence="11 12" key="1">
    <citation type="journal article" date="2008" name="Proc. Natl. Acad. Sci. U.S.A.">
        <title>The genome of Cyanothece 51142, a unicellular diazotrophic cyanobacterium important in the marine nitrogen cycle.</title>
        <authorList>
            <person name="Welsh E.A."/>
            <person name="Liberton M."/>
            <person name="Stoeckel J."/>
            <person name="Loh T."/>
            <person name="Elvitigala T."/>
            <person name="Wang C."/>
            <person name="Wollam A."/>
            <person name="Fulton R.S."/>
            <person name="Clifton S.W."/>
            <person name="Jacobs J.M."/>
            <person name="Aurora R."/>
            <person name="Ghosh B.K."/>
            <person name="Sherman L.A."/>
            <person name="Smith R.D."/>
            <person name="Wilson R.K."/>
            <person name="Pakrasi H.B."/>
        </authorList>
    </citation>
    <scope>NUCLEOTIDE SEQUENCE [LARGE SCALE GENOMIC DNA]</scope>
    <source>
        <strain evidence="12">ATCC 51142 / BH68</strain>
    </source>
</reference>
<keyword evidence="3 9" id="KW-0349">Heme</keyword>
<dbReference type="Pfam" id="PF06969">
    <property type="entry name" value="HemN_C"/>
    <property type="match status" value="1"/>
</dbReference>
<dbReference type="GO" id="GO:0051539">
    <property type="term" value="F:4 iron, 4 sulfur cluster binding"/>
    <property type="evidence" value="ECO:0007669"/>
    <property type="project" value="UniProtKB-UniRule"/>
</dbReference>
<comment type="subcellular location">
    <subcellularLocation>
        <location evidence="9">Cytoplasm</location>
    </subcellularLocation>
</comment>
<dbReference type="InterPro" id="IPR004559">
    <property type="entry name" value="HemW-like"/>
</dbReference>
<evidence type="ECO:0000313" key="12">
    <source>
        <dbReference type="Proteomes" id="UP000001203"/>
    </source>
</evidence>
<feature type="domain" description="Radical SAM core" evidence="10">
    <location>
        <begin position="1"/>
        <end position="242"/>
    </location>
</feature>
<keyword evidence="12" id="KW-1185">Reference proteome</keyword>
<dbReference type="OrthoDB" id="9808022at2"/>
<dbReference type="STRING" id="43989.cce_2087"/>
<evidence type="ECO:0000256" key="8">
    <source>
        <dbReference type="ARBA" id="ARBA00023186"/>
    </source>
</evidence>
<protein>
    <recommendedName>
        <fullName evidence="2 9">Heme chaperone HemW</fullName>
    </recommendedName>
</protein>
<dbReference type="PROSITE" id="PS51918">
    <property type="entry name" value="RADICAL_SAM"/>
    <property type="match status" value="1"/>
</dbReference>
<dbReference type="SFLD" id="SFLDG01082">
    <property type="entry name" value="B12-binding_domain_containing"/>
    <property type="match status" value="1"/>
</dbReference>
<keyword evidence="7 9" id="KW-0411">Iron-sulfur</keyword>
<dbReference type="SMART" id="SM00729">
    <property type="entry name" value="Elp3"/>
    <property type="match status" value="1"/>
</dbReference>
<dbReference type="InterPro" id="IPR007197">
    <property type="entry name" value="rSAM"/>
</dbReference>
<dbReference type="InterPro" id="IPR010723">
    <property type="entry name" value="HemN_C"/>
</dbReference>
<comment type="similarity">
    <text evidence="1">Belongs to the anaerobic coproporphyrinogen-III oxidase family. HemW subfamily.</text>
</comment>
<dbReference type="Pfam" id="PF04055">
    <property type="entry name" value="Radical_SAM"/>
    <property type="match status" value="1"/>
</dbReference>
<dbReference type="Gene3D" id="3.20.20.70">
    <property type="entry name" value="Aldolase class I"/>
    <property type="match status" value="1"/>
</dbReference>
<evidence type="ECO:0000256" key="4">
    <source>
        <dbReference type="ARBA" id="ARBA00022691"/>
    </source>
</evidence>
<dbReference type="InterPro" id="IPR058240">
    <property type="entry name" value="rSAM_sf"/>
</dbReference>
<gene>
    <name evidence="11" type="ordered locus">cce_2087</name>
</gene>
<keyword evidence="6 9" id="KW-0408">Iron</keyword>
<keyword evidence="4 9" id="KW-0949">S-adenosyl-L-methionine</keyword>
<evidence type="ECO:0000256" key="3">
    <source>
        <dbReference type="ARBA" id="ARBA00022617"/>
    </source>
</evidence>
<dbReference type="SUPFAM" id="SSF102114">
    <property type="entry name" value="Radical SAM enzymes"/>
    <property type="match status" value="1"/>
</dbReference>
<evidence type="ECO:0000259" key="10">
    <source>
        <dbReference type="PROSITE" id="PS51918"/>
    </source>
</evidence>
<dbReference type="Proteomes" id="UP000001203">
    <property type="component" value="Chromosome circular"/>
</dbReference>
<name>B1WNK8_CROS5</name>
<dbReference type="EMBL" id="CP000806">
    <property type="protein sequence ID" value="ACB51437.1"/>
    <property type="molecule type" value="Genomic_DNA"/>
</dbReference>
<dbReference type="eggNOG" id="COG0635">
    <property type="taxonomic scope" value="Bacteria"/>
</dbReference>
<dbReference type="SFLD" id="SFLDF00288">
    <property type="entry name" value="HemN-like__clustered_with_nucl"/>
    <property type="match status" value="1"/>
</dbReference>
<keyword evidence="5 9" id="KW-0479">Metal-binding</keyword>
<keyword evidence="9" id="KW-0004">4Fe-4S</keyword>
<dbReference type="GO" id="GO:0005737">
    <property type="term" value="C:cytoplasm"/>
    <property type="evidence" value="ECO:0007669"/>
    <property type="project" value="UniProtKB-SubCell"/>
</dbReference>
<dbReference type="NCBIfam" id="TIGR00539">
    <property type="entry name" value="hemN_rel"/>
    <property type="match status" value="1"/>
</dbReference>
<keyword evidence="9" id="KW-0963">Cytoplasm</keyword>